<evidence type="ECO:0000313" key="1">
    <source>
        <dbReference type="EMBL" id="CAB4126057.1"/>
    </source>
</evidence>
<reference evidence="2" key="1">
    <citation type="submission" date="2020-05" db="EMBL/GenBank/DDBJ databases">
        <authorList>
            <person name="Chiriac C."/>
            <person name="Salcher M."/>
            <person name="Ghai R."/>
            <person name="Kavagutti S V."/>
        </authorList>
    </citation>
    <scope>NUCLEOTIDE SEQUENCE</scope>
</reference>
<name>A0A6J7WKY1_9CAUD</name>
<protein>
    <submittedName>
        <fullName evidence="2">Uncharacterized protein</fullName>
    </submittedName>
</protein>
<gene>
    <name evidence="2" type="ORF">UFOVP181_181</name>
    <name evidence="1" type="ORF">UFOVP57_458</name>
</gene>
<dbReference type="InterPro" id="IPR027417">
    <property type="entry name" value="P-loop_NTPase"/>
</dbReference>
<dbReference type="SUPFAM" id="SSF52540">
    <property type="entry name" value="P-loop containing nucleoside triphosphate hydrolases"/>
    <property type="match status" value="1"/>
</dbReference>
<dbReference type="EMBL" id="LR796187">
    <property type="protein sequence ID" value="CAB4126057.1"/>
    <property type="molecule type" value="Genomic_DNA"/>
</dbReference>
<dbReference type="EMBL" id="LR798231">
    <property type="protein sequence ID" value="CAB5208792.1"/>
    <property type="molecule type" value="Genomic_DNA"/>
</dbReference>
<proteinExistence type="predicted"/>
<sequence>MNKFLICTPGRTASTSLFNYIAASLREMDPNVAAVDRGSYTTEEIQSFNTSQSAVFTMFNGFKLPHILESINVNDWNLILLTRKDTAAWLLSMIAIHSTNEWHPGKEYQVDSFNTSKEIFLYTYWGIKCWNKLVYSPAHGLGFNKVIEIDFNDLVADWPAAGRTINNWKWDEEPSKMKLGMTTSWNAVANLEEVLSWLPKEDTQLIDQIRSTL</sequence>
<organism evidence="2">
    <name type="scientific">uncultured Caudovirales phage</name>
    <dbReference type="NCBI Taxonomy" id="2100421"/>
    <lineage>
        <taxon>Viruses</taxon>
        <taxon>Duplodnaviria</taxon>
        <taxon>Heunggongvirae</taxon>
        <taxon>Uroviricota</taxon>
        <taxon>Caudoviricetes</taxon>
        <taxon>Peduoviridae</taxon>
        <taxon>Maltschvirus</taxon>
        <taxon>Maltschvirus maltsch</taxon>
    </lineage>
</organism>
<dbReference type="Gene3D" id="3.40.50.300">
    <property type="entry name" value="P-loop containing nucleotide triphosphate hydrolases"/>
    <property type="match status" value="1"/>
</dbReference>
<accession>A0A6J7WKY1</accession>
<evidence type="ECO:0000313" key="2">
    <source>
        <dbReference type="EMBL" id="CAB5208792.1"/>
    </source>
</evidence>